<keyword evidence="2" id="KW-1185">Reference proteome</keyword>
<dbReference type="InterPro" id="IPR027417">
    <property type="entry name" value="P-loop_NTPase"/>
</dbReference>
<dbReference type="PATRIC" id="fig|1365250.3.peg.4463"/>
<gene>
    <name evidence="1" type="ORF">N475_04500</name>
</gene>
<dbReference type="Gene3D" id="3.40.50.300">
    <property type="entry name" value="P-loop containing nucleotide triphosphate hydrolases"/>
    <property type="match status" value="1"/>
</dbReference>
<reference evidence="1 2" key="1">
    <citation type="submission" date="2013-07" db="EMBL/GenBank/DDBJ databases">
        <title>Comparative Genomic and Metabolomic Analysis of Twelve Strains of Pseudoalteromonas luteoviolacea.</title>
        <authorList>
            <person name="Vynne N.G."/>
            <person name="Mansson M."/>
            <person name="Gram L."/>
        </authorList>
    </citation>
    <scope>NUCLEOTIDE SEQUENCE [LARGE SCALE GENOMIC DNA]</scope>
    <source>
        <strain evidence="1 2">DSM 6061</strain>
    </source>
</reference>
<sequence>MQQLAPWQIQFCESWQLPHDYAENVTDALSWFKSAVSDLQQPICIAISGCQGSGKSTLSAYFVAYLRAQGFSAETVSLDDFYLSKNQRLELAGSLHPAFETRGVPGTHNVKAAQTVLESFKNRKSLVLPRFDKSTDNPLSEDLWTKVNAPLDVLIFEGWCLGVPPEPEERLKLPCNQFEMLQDHDASFRSTVNMFLAADYQSLFSKFDKLIFLNGKSFKHVFKWRAEQEQKLIAKTGRGLSEQQIEAFIQSYQRLTEWGINQLPQVCDFELELDAHRKILNKQRGK</sequence>
<dbReference type="RefSeq" id="WP_081215982.1">
    <property type="nucleotide sequence ID" value="NZ_AQHB01000047.1"/>
</dbReference>
<protein>
    <recommendedName>
        <fullName evidence="3">Phosphoribulokinase/uridine kinase domain-containing protein</fullName>
    </recommendedName>
</protein>
<name>A0A166V530_9GAMM</name>
<accession>A0A166V530</accession>
<dbReference type="Proteomes" id="UP000076643">
    <property type="component" value="Unassembled WGS sequence"/>
</dbReference>
<evidence type="ECO:0000313" key="2">
    <source>
        <dbReference type="Proteomes" id="UP000076643"/>
    </source>
</evidence>
<organism evidence="1 2">
    <name type="scientific">Pseudoalteromonas luteoviolacea DSM 6061</name>
    <dbReference type="NCBI Taxonomy" id="1365250"/>
    <lineage>
        <taxon>Bacteria</taxon>
        <taxon>Pseudomonadati</taxon>
        <taxon>Pseudomonadota</taxon>
        <taxon>Gammaproteobacteria</taxon>
        <taxon>Alteromonadales</taxon>
        <taxon>Pseudoalteromonadaceae</taxon>
        <taxon>Pseudoalteromonas</taxon>
    </lineage>
</organism>
<dbReference type="EMBL" id="AUYB01000136">
    <property type="protein sequence ID" value="KZN31721.1"/>
    <property type="molecule type" value="Genomic_DNA"/>
</dbReference>
<evidence type="ECO:0008006" key="3">
    <source>
        <dbReference type="Google" id="ProtNLM"/>
    </source>
</evidence>
<evidence type="ECO:0000313" key="1">
    <source>
        <dbReference type="EMBL" id="KZN31721.1"/>
    </source>
</evidence>
<dbReference type="SUPFAM" id="SSF52540">
    <property type="entry name" value="P-loop containing nucleoside triphosphate hydrolases"/>
    <property type="match status" value="1"/>
</dbReference>
<comment type="caution">
    <text evidence="1">The sequence shown here is derived from an EMBL/GenBank/DDBJ whole genome shotgun (WGS) entry which is preliminary data.</text>
</comment>
<dbReference type="AlphaFoldDB" id="A0A166V530"/>
<proteinExistence type="predicted"/>